<dbReference type="SUPFAM" id="SSF52833">
    <property type="entry name" value="Thioredoxin-like"/>
    <property type="match status" value="1"/>
</dbReference>
<keyword evidence="1" id="KW-0812">Transmembrane</keyword>
<dbReference type="Pfam" id="PF18312">
    <property type="entry name" value="ScsC_N"/>
    <property type="match status" value="1"/>
</dbReference>
<sequence length="298" mass="32104">MRRQAASFPSRLLSLPRCFLYTTPILTDQRRPPVPISNSIRRLRRLFPAATAAALLAGASCIPTAGFAQGAATDVFSPAQRKAIVEIVRNALKTDPTILSDAITSLRQNAANQQQLSAQQALAAHRSALLNPAASDAILGNAQAKVTVVEFYDPRCPYCRKVLPDLDRIVAEDKDVRILEKVVPVLGQGSLITSQALVAAFEEGGQGAYFKLQHAIMTDSAAPTVERMRTLAKQCGLNADQLAKDMNSPRVTAILQANMELGHGIGLDGTPTFVMNARQIIPGAVDYDELKQAIAHTR</sequence>
<reference evidence="3 4" key="1">
    <citation type="submission" date="2017-07" db="EMBL/GenBank/DDBJ databases">
        <title>A draft genome sequence of Komagataeibacter sp. T5K1.</title>
        <authorList>
            <person name="Skraban J."/>
            <person name="Cleenwerck I."/>
            <person name="Vandamme P."/>
            <person name="Trcek J."/>
        </authorList>
    </citation>
    <scope>NUCLEOTIDE SEQUENCE [LARGE SCALE GENOMIC DNA]</scope>
    <source>
        <strain evidence="3 4">T5K1</strain>
    </source>
</reference>
<feature type="domain" description="Thioredoxin" evidence="2">
    <location>
        <begin position="118"/>
        <end position="298"/>
    </location>
</feature>
<protein>
    <recommendedName>
        <fullName evidence="2">Thioredoxin domain-containing protein</fullName>
    </recommendedName>
</protein>
<evidence type="ECO:0000313" key="4">
    <source>
        <dbReference type="Proteomes" id="UP000247609"/>
    </source>
</evidence>
<organism evidence="3 4">
    <name type="scientific">Novacetimonas pomaceti</name>
    <dbReference type="NCBI Taxonomy" id="2021998"/>
    <lineage>
        <taxon>Bacteria</taxon>
        <taxon>Pseudomonadati</taxon>
        <taxon>Pseudomonadota</taxon>
        <taxon>Alphaproteobacteria</taxon>
        <taxon>Acetobacterales</taxon>
        <taxon>Acetobacteraceae</taxon>
        <taxon>Novacetimonas</taxon>
    </lineage>
</organism>
<accession>A0A318QGD9</accession>
<feature type="transmembrane region" description="Helical" evidence="1">
    <location>
        <begin position="46"/>
        <end position="68"/>
    </location>
</feature>
<gene>
    <name evidence="3" type="ORF">CFR71_02560</name>
</gene>
<evidence type="ECO:0000313" key="3">
    <source>
        <dbReference type="EMBL" id="PYD76452.1"/>
    </source>
</evidence>
<dbReference type="Proteomes" id="UP000247609">
    <property type="component" value="Unassembled WGS sequence"/>
</dbReference>
<dbReference type="AlphaFoldDB" id="A0A318QGD9"/>
<evidence type="ECO:0000259" key="2">
    <source>
        <dbReference type="PROSITE" id="PS51352"/>
    </source>
</evidence>
<dbReference type="GO" id="GO:0016491">
    <property type="term" value="F:oxidoreductase activity"/>
    <property type="evidence" value="ECO:0007669"/>
    <property type="project" value="InterPro"/>
</dbReference>
<dbReference type="InterPro" id="IPR001853">
    <property type="entry name" value="DSBA-like_thioredoxin_dom"/>
</dbReference>
<dbReference type="InterPro" id="IPR013766">
    <property type="entry name" value="Thioredoxin_domain"/>
</dbReference>
<dbReference type="EMBL" id="NOXG01000002">
    <property type="protein sequence ID" value="PYD76452.1"/>
    <property type="molecule type" value="Genomic_DNA"/>
</dbReference>
<keyword evidence="1" id="KW-1133">Transmembrane helix</keyword>
<dbReference type="PANTHER" id="PTHR35272">
    <property type="entry name" value="THIOL:DISULFIDE INTERCHANGE PROTEIN DSBC-RELATED"/>
    <property type="match status" value="1"/>
</dbReference>
<dbReference type="InterPro" id="IPR051470">
    <property type="entry name" value="Thiol:disulfide_interchange"/>
</dbReference>
<dbReference type="PROSITE" id="PS51352">
    <property type="entry name" value="THIOREDOXIN_2"/>
    <property type="match status" value="1"/>
</dbReference>
<evidence type="ECO:0000256" key="1">
    <source>
        <dbReference type="SAM" id="Phobius"/>
    </source>
</evidence>
<keyword evidence="1" id="KW-0472">Membrane</keyword>
<dbReference type="InterPro" id="IPR036249">
    <property type="entry name" value="Thioredoxin-like_sf"/>
</dbReference>
<comment type="caution">
    <text evidence="3">The sequence shown here is derived from an EMBL/GenBank/DDBJ whole genome shotgun (WGS) entry which is preliminary data.</text>
</comment>
<dbReference type="Pfam" id="PF01323">
    <property type="entry name" value="DSBA"/>
    <property type="match status" value="1"/>
</dbReference>
<name>A0A318QGD9_9PROT</name>
<dbReference type="PANTHER" id="PTHR35272:SF4">
    <property type="entry name" value="THIOL:DISULFIDE INTERCHANGE PROTEIN DSBG"/>
    <property type="match status" value="1"/>
</dbReference>
<proteinExistence type="predicted"/>
<dbReference type="InterPro" id="IPR041205">
    <property type="entry name" value="ScsC_N"/>
</dbReference>
<dbReference type="Gene3D" id="3.40.30.10">
    <property type="entry name" value="Glutaredoxin"/>
    <property type="match status" value="1"/>
</dbReference>
<dbReference type="CDD" id="cd03023">
    <property type="entry name" value="DsbA_Com1_like"/>
    <property type="match status" value="1"/>
</dbReference>